<dbReference type="InterPro" id="IPR022742">
    <property type="entry name" value="Hydrolase_4"/>
</dbReference>
<dbReference type="Proteomes" id="UP000692954">
    <property type="component" value="Unassembled WGS sequence"/>
</dbReference>
<organism evidence="3 4">
    <name type="scientific">Paramecium sonneborni</name>
    <dbReference type="NCBI Taxonomy" id="65129"/>
    <lineage>
        <taxon>Eukaryota</taxon>
        <taxon>Sar</taxon>
        <taxon>Alveolata</taxon>
        <taxon>Ciliophora</taxon>
        <taxon>Intramacronucleata</taxon>
        <taxon>Oligohymenophorea</taxon>
        <taxon>Peniculida</taxon>
        <taxon>Parameciidae</taxon>
        <taxon>Paramecium</taxon>
    </lineage>
</organism>
<protein>
    <recommendedName>
        <fullName evidence="2">Serine aminopeptidase S33 domain-containing protein</fullName>
    </recommendedName>
</protein>
<evidence type="ECO:0000259" key="2">
    <source>
        <dbReference type="Pfam" id="PF12146"/>
    </source>
</evidence>
<dbReference type="GO" id="GO:0003723">
    <property type="term" value="F:RNA binding"/>
    <property type="evidence" value="ECO:0007669"/>
    <property type="project" value="UniProtKB-KW"/>
</dbReference>
<dbReference type="EMBL" id="CAJJDN010000060">
    <property type="protein sequence ID" value="CAD8093151.1"/>
    <property type="molecule type" value="Genomic_DNA"/>
</dbReference>
<sequence length="287" mass="34856">MFSRQINDAFIRYWQGQKYSRNFKSKVQIFKYPIIILHGKQDAVSSYYESIRFYEKCGSQDKSIKLFKIRCHELQQDLEFVKMKQIIVDWRSIRIQKAEPFEQQYENFICYLFHFNLFIGDFQIQKEIQQILISNYSIDDNIQILQQKFMKNFRRNNNQSFRPFRNNRRPRSNFQRKFSRDDNDRNNNQQSDRRPFKRSFRFKRSGKFEGFRTGLKRSRKFSENKGDNLENKLNQQLEQYKSGQQVVGNSASSKLDNDLDAYFSRKGSITKENNLDRELASYWKKNN</sequence>
<proteinExistence type="predicted"/>
<feature type="region of interest" description="Disordered" evidence="1">
    <location>
        <begin position="156"/>
        <end position="197"/>
    </location>
</feature>
<reference evidence="3" key="1">
    <citation type="submission" date="2021-01" db="EMBL/GenBank/DDBJ databases">
        <authorList>
            <consortium name="Genoscope - CEA"/>
            <person name="William W."/>
        </authorList>
    </citation>
    <scope>NUCLEOTIDE SEQUENCE</scope>
</reference>
<evidence type="ECO:0000313" key="3">
    <source>
        <dbReference type="EMBL" id="CAD8093151.1"/>
    </source>
</evidence>
<name>A0A8S1NSD0_9CILI</name>
<keyword evidence="4" id="KW-1185">Reference proteome</keyword>
<dbReference type="OrthoDB" id="2498029at2759"/>
<comment type="caution">
    <text evidence="3">The sequence shown here is derived from an EMBL/GenBank/DDBJ whole genome shotgun (WGS) entry which is preliminary data.</text>
</comment>
<accession>A0A8S1NSD0</accession>
<dbReference type="Pfam" id="PF12146">
    <property type="entry name" value="Hydrolase_4"/>
    <property type="match status" value="1"/>
</dbReference>
<gene>
    <name evidence="3" type="ORF">PSON_ATCC_30995.1.T0600121</name>
</gene>
<evidence type="ECO:0000313" key="4">
    <source>
        <dbReference type="Proteomes" id="UP000692954"/>
    </source>
</evidence>
<dbReference type="AlphaFoldDB" id="A0A8S1NSD0"/>
<evidence type="ECO:0000256" key="1">
    <source>
        <dbReference type="SAM" id="MobiDB-lite"/>
    </source>
</evidence>
<feature type="domain" description="Serine aminopeptidase S33" evidence="2">
    <location>
        <begin position="23"/>
        <end position="78"/>
    </location>
</feature>